<dbReference type="Pfam" id="PF00884">
    <property type="entry name" value="Sulfatase"/>
    <property type="match status" value="1"/>
</dbReference>
<comment type="subcellular location">
    <subcellularLocation>
        <location evidence="1">Cell inner membrane</location>
        <topology evidence="1">Multi-pass membrane protein</topology>
    </subcellularLocation>
</comment>
<dbReference type="Proteomes" id="UP001163266">
    <property type="component" value="Chromosome"/>
</dbReference>
<keyword evidence="5 8" id="KW-0812">Transmembrane</keyword>
<evidence type="ECO:0000256" key="1">
    <source>
        <dbReference type="ARBA" id="ARBA00004429"/>
    </source>
</evidence>
<dbReference type="InterPro" id="IPR017850">
    <property type="entry name" value="Alkaline_phosphatase_core_sf"/>
</dbReference>
<dbReference type="Pfam" id="PF08019">
    <property type="entry name" value="EptA_B_N"/>
    <property type="match status" value="1"/>
</dbReference>
<evidence type="ECO:0000256" key="7">
    <source>
        <dbReference type="ARBA" id="ARBA00023136"/>
    </source>
</evidence>
<sequence>MGTGEQVEQRKGASSRFTIWATTEQVVLVASMFWVLAANRRFLQAALHDRPLNDWHTWGFGLALVAMLVALHFVLLALLANRWTLKPLLGVLTVATVFAIHYMQRYGIYLDPSMLRNVLRTDVAEAGELLGWTLVPDLVLYGALPLLLLSRVRVVRRSWRTALGVRAASMAAALAVLVGCGLLVFQPLASLMRTQKEVRYLITPANYLWSLAAVTAQDARGAAGPRQVVGSDAALGPLARQRTRPLVVVLVVGETARAANWGLNGYARQTTPELAALDVVNFREVTACGTSTEVSLPCMFAPVGRRDYDESRIRNSESILHTLARAGVDVLWRDNQSGCKGVCDGLPSETVAALHPAGLCEDGRCLDEGLLVGLDERLRRAHGTQLLVLHQLGNHGPSYFRRYPPAFARFQPACASDDLRHCTPLEIVNAYDNALLYTDHLLASVIAKLRAASSRTDSVLLYVSDHGESLGENNLFLHGIPFAIAPRVQTRVPMVMWLSEGARATLGVDEQCLRQRASQPASHDHLAHTLLGVLDVRTRVYEPAWDLLHGCRRSSVAMAGG</sequence>
<evidence type="ECO:0000256" key="3">
    <source>
        <dbReference type="ARBA" id="ARBA00022519"/>
    </source>
</evidence>
<dbReference type="PANTHER" id="PTHR30443:SF0">
    <property type="entry name" value="PHOSPHOETHANOLAMINE TRANSFERASE EPTA"/>
    <property type="match status" value="1"/>
</dbReference>
<dbReference type="CDD" id="cd16017">
    <property type="entry name" value="LptA"/>
    <property type="match status" value="1"/>
</dbReference>
<evidence type="ECO:0000259" key="9">
    <source>
        <dbReference type="Pfam" id="PF00884"/>
    </source>
</evidence>
<keyword evidence="7 8" id="KW-0472">Membrane</keyword>
<feature type="transmembrane region" description="Helical" evidence="8">
    <location>
        <begin position="87"/>
        <end position="109"/>
    </location>
</feature>
<dbReference type="InterPro" id="IPR000917">
    <property type="entry name" value="Sulfatase_N"/>
</dbReference>
<keyword evidence="6 8" id="KW-1133">Transmembrane helix</keyword>
<dbReference type="EMBL" id="CP110257">
    <property type="protein sequence ID" value="UZD54374.1"/>
    <property type="molecule type" value="Genomic_DNA"/>
</dbReference>
<feature type="domain" description="Sulfatase N-terminal" evidence="9">
    <location>
        <begin position="248"/>
        <end position="536"/>
    </location>
</feature>
<dbReference type="InterPro" id="IPR058130">
    <property type="entry name" value="PEA_transf_C"/>
</dbReference>
<dbReference type="Gene3D" id="3.40.720.10">
    <property type="entry name" value="Alkaline Phosphatase, subunit A"/>
    <property type="match status" value="1"/>
</dbReference>
<feature type="transmembrane region" description="Helical" evidence="8">
    <location>
        <begin position="17"/>
        <end position="37"/>
    </location>
</feature>
<keyword evidence="12" id="KW-1185">Reference proteome</keyword>
<dbReference type="SUPFAM" id="SSF53649">
    <property type="entry name" value="Alkaline phosphatase-like"/>
    <property type="match status" value="1"/>
</dbReference>
<feature type="transmembrane region" description="Helical" evidence="8">
    <location>
        <begin position="129"/>
        <end position="149"/>
    </location>
</feature>
<feature type="transmembrane region" description="Helical" evidence="8">
    <location>
        <begin position="161"/>
        <end position="185"/>
    </location>
</feature>
<dbReference type="RefSeq" id="WP_264891943.1">
    <property type="nucleotide sequence ID" value="NZ_CP110257.1"/>
</dbReference>
<feature type="transmembrane region" description="Helical" evidence="8">
    <location>
        <begin position="57"/>
        <end position="80"/>
    </location>
</feature>
<evidence type="ECO:0000313" key="11">
    <source>
        <dbReference type="EMBL" id="UZD54374.1"/>
    </source>
</evidence>
<name>A0ABY6MQT9_9BURK</name>
<dbReference type="GO" id="GO:0016740">
    <property type="term" value="F:transferase activity"/>
    <property type="evidence" value="ECO:0007669"/>
    <property type="project" value="UniProtKB-KW"/>
</dbReference>
<dbReference type="PANTHER" id="PTHR30443">
    <property type="entry name" value="INNER MEMBRANE PROTEIN"/>
    <property type="match status" value="1"/>
</dbReference>
<evidence type="ECO:0000256" key="5">
    <source>
        <dbReference type="ARBA" id="ARBA00022692"/>
    </source>
</evidence>
<dbReference type="InterPro" id="IPR040423">
    <property type="entry name" value="PEA_transferase"/>
</dbReference>
<evidence type="ECO:0000313" key="12">
    <source>
        <dbReference type="Proteomes" id="UP001163266"/>
    </source>
</evidence>
<dbReference type="NCBIfam" id="NF028537">
    <property type="entry name" value="P_eth_NH2_trans"/>
    <property type="match status" value="1"/>
</dbReference>
<keyword evidence="2" id="KW-1003">Cell membrane</keyword>
<protein>
    <submittedName>
        <fullName evidence="11">Phosphoethanolamine--lipid A transferase</fullName>
    </submittedName>
</protein>
<evidence type="ECO:0000259" key="10">
    <source>
        <dbReference type="Pfam" id="PF08019"/>
    </source>
</evidence>
<feature type="domain" description="Phosphoethanolamine transferase N-terminal" evidence="10">
    <location>
        <begin position="68"/>
        <end position="217"/>
    </location>
</feature>
<accession>A0ABY6MQT9</accession>
<keyword evidence="4 11" id="KW-0808">Transferase</keyword>
<evidence type="ECO:0000256" key="4">
    <source>
        <dbReference type="ARBA" id="ARBA00022679"/>
    </source>
</evidence>
<organism evidence="11 12">
    <name type="scientific">Caldimonas aquatica</name>
    <dbReference type="NCBI Taxonomy" id="376175"/>
    <lineage>
        <taxon>Bacteria</taxon>
        <taxon>Pseudomonadati</taxon>
        <taxon>Pseudomonadota</taxon>
        <taxon>Betaproteobacteria</taxon>
        <taxon>Burkholderiales</taxon>
        <taxon>Sphaerotilaceae</taxon>
        <taxon>Caldimonas</taxon>
    </lineage>
</organism>
<dbReference type="InterPro" id="IPR012549">
    <property type="entry name" value="EptA-like_N"/>
</dbReference>
<reference evidence="11" key="1">
    <citation type="submission" date="2022-10" db="EMBL/GenBank/DDBJ databases">
        <title>Complete genome sequence of Schlegelella aquatica LMG 23380.</title>
        <authorList>
            <person name="Musilova J."/>
            <person name="Kourilova X."/>
            <person name="Bezdicek M."/>
            <person name="Hermankova K."/>
            <person name="Obruca S."/>
            <person name="Sedlar K."/>
        </authorList>
    </citation>
    <scope>NUCLEOTIDE SEQUENCE</scope>
    <source>
        <strain evidence="11">LMG 23380</strain>
    </source>
</reference>
<evidence type="ECO:0000256" key="6">
    <source>
        <dbReference type="ARBA" id="ARBA00022989"/>
    </source>
</evidence>
<gene>
    <name evidence="11" type="ORF">OMP39_11945</name>
</gene>
<evidence type="ECO:0000256" key="2">
    <source>
        <dbReference type="ARBA" id="ARBA00022475"/>
    </source>
</evidence>
<evidence type="ECO:0000256" key="8">
    <source>
        <dbReference type="SAM" id="Phobius"/>
    </source>
</evidence>
<proteinExistence type="predicted"/>
<keyword evidence="3" id="KW-0997">Cell inner membrane</keyword>